<dbReference type="AlphaFoldDB" id="A0A239DDI1"/>
<protein>
    <recommendedName>
        <fullName evidence="2">histidine kinase</fullName>
        <ecNumber evidence="2">2.7.13.3</ecNumber>
    </recommendedName>
</protein>
<evidence type="ECO:0000259" key="6">
    <source>
        <dbReference type="PROSITE" id="PS50109"/>
    </source>
</evidence>
<dbReference type="PANTHER" id="PTHR43711:SF1">
    <property type="entry name" value="HISTIDINE KINASE 1"/>
    <property type="match status" value="1"/>
</dbReference>
<dbReference type="Gene3D" id="1.10.287.130">
    <property type="match status" value="1"/>
</dbReference>
<dbReference type="InterPro" id="IPR004358">
    <property type="entry name" value="Sig_transdc_His_kin-like_C"/>
</dbReference>
<dbReference type="InterPro" id="IPR003594">
    <property type="entry name" value="HATPase_dom"/>
</dbReference>
<dbReference type="Pfam" id="PF02518">
    <property type="entry name" value="HATPase_c"/>
    <property type="match status" value="1"/>
</dbReference>
<evidence type="ECO:0000313" key="8">
    <source>
        <dbReference type="Proteomes" id="UP000198339"/>
    </source>
</evidence>
<dbReference type="GO" id="GO:0000155">
    <property type="term" value="F:phosphorelay sensor kinase activity"/>
    <property type="evidence" value="ECO:0007669"/>
    <property type="project" value="InterPro"/>
</dbReference>
<accession>A0A239DDI1</accession>
<evidence type="ECO:0000256" key="2">
    <source>
        <dbReference type="ARBA" id="ARBA00012438"/>
    </source>
</evidence>
<evidence type="ECO:0000256" key="3">
    <source>
        <dbReference type="ARBA" id="ARBA00022679"/>
    </source>
</evidence>
<dbReference type="InterPro" id="IPR036097">
    <property type="entry name" value="HisK_dim/P_sf"/>
</dbReference>
<dbReference type="SUPFAM" id="SSF47384">
    <property type="entry name" value="Homodimeric domain of signal transducing histidine kinase"/>
    <property type="match status" value="1"/>
</dbReference>
<keyword evidence="5" id="KW-0902">Two-component regulatory system</keyword>
<proteinExistence type="predicted"/>
<dbReference type="PROSITE" id="PS50109">
    <property type="entry name" value="HIS_KIN"/>
    <property type="match status" value="1"/>
</dbReference>
<dbReference type="Proteomes" id="UP000198339">
    <property type="component" value="Unassembled WGS sequence"/>
</dbReference>
<organism evidence="7 8">
    <name type="scientific">Sphingopyxis indica</name>
    <dbReference type="NCBI Taxonomy" id="436663"/>
    <lineage>
        <taxon>Bacteria</taxon>
        <taxon>Pseudomonadati</taxon>
        <taxon>Pseudomonadota</taxon>
        <taxon>Alphaproteobacteria</taxon>
        <taxon>Sphingomonadales</taxon>
        <taxon>Sphingomonadaceae</taxon>
        <taxon>Sphingopyxis</taxon>
    </lineage>
</organism>
<dbReference type="PRINTS" id="PR00344">
    <property type="entry name" value="BCTRLSENSOR"/>
</dbReference>
<dbReference type="SMART" id="SM00387">
    <property type="entry name" value="HATPase_c"/>
    <property type="match status" value="1"/>
</dbReference>
<dbReference type="Gene3D" id="3.30.565.10">
    <property type="entry name" value="Histidine kinase-like ATPase, C-terminal domain"/>
    <property type="match status" value="1"/>
</dbReference>
<keyword evidence="8" id="KW-1185">Reference proteome</keyword>
<keyword evidence="3" id="KW-0808">Transferase</keyword>
<evidence type="ECO:0000256" key="5">
    <source>
        <dbReference type="ARBA" id="ARBA00023012"/>
    </source>
</evidence>
<dbReference type="InterPro" id="IPR050736">
    <property type="entry name" value="Sensor_HK_Regulatory"/>
</dbReference>
<dbReference type="InterPro" id="IPR005467">
    <property type="entry name" value="His_kinase_dom"/>
</dbReference>
<dbReference type="PANTHER" id="PTHR43711">
    <property type="entry name" value="TWO-COMPONENT HISTIDINE KINASE"/>
    <property type="match status" value="1"/>
</dbReference>
<evidence type="ECO:0000256" key="1">
    <source>
        <dbReference type="ARBA" id="ARBA00000085"/>
    </source>
</evidence>
<evidence type="ECO:0000313" key="7">
    <source>
        <dbReference type="EMBL" id="SNS29723.1"/>
    </source>
</evidence>
<sequence>MSERIVRGRIDRAGILVSADAPLLKLQRRAGAGLDRPLALPQLARLVALAQRLQRDISRPLYAADDHSDIHALVRVMPDADGANLEISDWRTGPVGQPQVPSIPDMAAAPHAWAWECDGQLRLVVLRAGVDAPPVPAGWEGLSLSEQFELQPNEAGRFAVLRALAQQSRFEGQRVRVAGANAHAAWMLSGDPQFDATGRFTGFRGIAVPVDGPGSAAGAPEPRTDPAFGSLPLSDPQFGRRIDGALRGPLSRIIATAETISGQFDGPIRADYARYAGDIAHAGRHLLGLVDDLADLQNIERPGFKAARDEIDLGDLARRAVGLLGMKAEEKGIRIDTPRPDDPMPAWGEFRRVLQVLLNLLGNAIRYSPLDSQIWIRVDREGDRASVTIADQGQGLSADQQDVVFEKFERLGRTDSGGSGLGLYIARRLARAMEGDLTVESAPGQGARFTLTLPARDPG</sequence>
<dbReference type="EC" id="2.7.13.3" evidence="2"/>
<dbReference type="EMBL" id="FZPA01000001">
    <property type="protein sequence ID" value="SNS29723.1"/>
    <property type="molecule type" value="Genomic_DNA"/>
</dbReference>
<keyword evidence="4 7" id="KW-0418">Kinase</keyword>
<dbReference type="SUPFAM" id="SSF55874">
    <property type="entry name" value="ATPase domain of HSP90 chaperone/DNA topoisomerase II/histidine kinase"/>
    <property type="match status" value="1"/>
</dbReference>
<evidence type="ECO:0000256" key="4">
    <source>
        <dbReference type="ARBA" id="ARBA00022777"/>
    </source>
</evidence>
<dbReference type="InterPro" id="IPR036890">
    <property type="entry name" value="HATPase_C_sf"/>
</dbReference>
<feature type="domain" description="Histidine kinase" evidence="6">
    <location>
        <begin position="241"/>
        <end position="457"/>
    </location>
</feature>
<dbReference type="RefSeq" id="WP_089214116.1">
    <property type="nucleotide sequence ID" value="NZ_FZPA01000001.1"/>
</dbReference>
<dbReference type="OrthoDB" id="7933832at2"/>
<comment type="catalytic activity">
    <reaction evidence="1">
        <text>ATP + protein L-histidine = ADP + protein N-phospho-L-histidine.</text>
        <dbReference type="EC" id="2.7.13.3"/>
    </reaction>
</comment>
<reference evidence="7 8" key="1">
    <citation type="submission" date="2017-06" db="EMBL/GenBank/DDBJ databases">
        <authorList>
            <person name="Kim H.J."/>
            <person name="Triplett B.A."/>
        </authorList>
    </citation>
    <scope>NUCLEOTIDE SEQUENCE [LARGE SCALE GENOMIC DNA]</scope>
    <source>
        <strain evidence="7 8">DS15</strain>
    </source>
</reference>
<name>A0A239DDI1_9SPHN</name>
<gene>
    <name evidence="7" type="ORF">SAMN06295955_101188</name>
</gene>